<evidence type="ECO:0008006" key="4">
    <source>
        <dbReference type="Google" id="ProtNLM"/>
    </source>
</evidence>
<feature type="chain" id="PRO_5045495117" description="Haem-binding uptake Tiki superfamily ChaN domain-containing protein" evidence="1">
    <location>
        <begin position="22"/>
        <end position="108"/>
    </location>
</feature>
<gene>
    <name evidence="2" type="ORF">ACFONP_13285</name>
</gene>
<dbReference type="Proteomes" id="UP001595607">
    <property type="component" value="Unassembled WGS sequence"/>
</dbReference>
<organism evidence="2 3">
    <name type="scientific">Parvularcula lutaonensis</name>
    <dbReference type="NCBI Taxonomy" id="491923"/>
    <lineage>
        <taxon>Bacteria</taxon>
        <taxon>Pseudomonadati</taxon>
        <taxon>Pseudomonadota</taxon>
        <taxon>Alphaproteobacteria</taxon>
        <taxon>Parvularculales</taxon>
        <taxon>Parvularculaceae</taxon>
        <taxon>Parvularcula</taxon>
    </lineage>
</organism>
<evidence type="ECO:0000256" key="1">
    <source>
        <dbReference type="SAM" id="SignalP"/>
    </source>
</evidence>
<protein>
    <recommendedName>
        <fullName evidence="4">Haem-binding uptake Tiki superfamily ChaN domain-containing protein</fullName>
    </recommendedName>
</protein>
<name>A0ABV7ME36_9PROT</name>
<evidence type="ECO:0000313" key="3">
    <source>
        <dbReference type="Proteomes" id="UP001595607"/>
    </source>
</evidence>
<dbReference type="RefSeq" id="WP_189576490.1">
    <property type="nucleotide sequence ID" value="NZ_BMXU01000002.1"/>
</dbReference>
<keyword evidence="3" id="KW-1185">Reference proteome</keyword>
<feature type="signal peptide" evidence="1">
    <location>
        <begin position="1"/>
        <end position="21"/>
    </location>
</feature>
<accession>A0ABV7ME36</accession>
<evidence type="ECO:0000313" key="2">
    <source>
        <dbReference type="EMBL" id="MFC3303700.1"/>
    </source>
</evidence>
<reference evidence="3" key="1">
    <citation type="journal article" date="2019" name="Int. J. Syst. Evol. Microbiol.">
        <title>The Global Catalogue of Microorganisms (GCM) 10K type strain sequencing project: providing services to taxonomists for standard genome sequencing and annotation.</title>
        <authorList>
            <consortium name="The Broad Institute Genomics Platform"/>
            <consortium name="The Broad Institute Genome Sequencing Center for Infectious Disease"/>
            <person name="Wu L."/>
            <person name="Ma J."/>
        </authorList>
    </citation>
    <scope>NUCLEOTIDE SEQUENCE [LARGE SCALE GENOMIC DNA]</scope>
    <source>
        <strain evidence="3">KCTC 22245</strain>
    </source>
</reference>
<proteinExistence type="predicted"/>
<dbReference type="EMBL" id="JBHRVA010000003">
    <property type="protein sequence ID" value="MFC3303700.1"/>
    <property type="molecule type" value="Genomic_DNA"/>
</dbReference>
<sequence>MFRAALATIALSACVSAPNLAQQTGCRPPAGWEAAALRAEGQILTFGETHGTKEGPAAVAEYVCAASAKGGGKTVFAVEIGKRYDAALQAALQADDPRKALVDAMPGF</sequence>
<keyword evidence="1" id="KW-0732">Signal</keyword>
<comment type="caution">
    <text evidence="2">The sequence shown here is derived from an EMBL/GenBank/DDBJ whole genome shotgun (WGS) entry which is preliminary data.</text>
</comment>